<feature type="region of interest" description="Disordered" evidence="2">
    <location>
        <begin position="261"/>
        <end position="313"/>
    </location>
</feature>
<dbReference type="GO" id="GO:0006400">
    <property type="term" value="P:tRNA modification"/>
    <property type="evidence" value="ECO:0007669"/>
    <property type="project" value="InterPro"/>
</dbReference>
<gene>
    <name evidence="4" type="ORF">BESB_024980</name>
</gene>
<feature type="coiled-coil region" evidence="1">
    <location>
        <begin position="390"/>
        <end position="417"/>
    </location>
</feature>
<feature type="region of interest" description="Disordered" evidence="2">
    <location>
        <begin position="127"/>
        <end position="168"/>
    </location>
</feature>
<dbReference type="Gene3D" id="3.20.20.105">
    <property type="entry name" value="Queuine tRNA-ribosyltransferase-like"/>
    <property type="match status" value="1"/>
</dbReference>
<feature type="domain" description="tRNA-guanine(15) transglycosylase-like" evidence="3">
    <location>
        <begin position="669"/>
        <end position="731"/>
    </location>
</feature>
<feature type="compositionally biased region" description="Basic and acidic residues" evidence="2">
    <location>
        <begin position="583"/>
        <end position="602"/>
    </location>
</feature>
<dbReference type="KEGG" id="bbes:BESB_024980"/>
<dbReference type="PANTHER" id="PTHR46064">
    <property type="entry name" value="QUEUINE TRNA-RIBOSYLTRANSFERASE ACCESSORY SUBUNIT 2"/>
    <property type="match status" value="1"/>
</dbReference>
<evidence type="ECO:0000313" key="5">
    <source>
        <dbReference type="Proteomes" id="UP000224006"/>
    </source>
</evidence>
<keyword evidence="1" id="KW-0175">Coiled coil</keyword>
<evidence type="ECO:0000256" key="1">
    <source>
        <dbReference type="SAM" id="Coils"/>
    </source>
</evidence>
<dbReference type="AlphaFoldDB" id="A0A2A9M815"/>
<dbReference type="InterPro" id="IPR036511">
    <property type="entry name" value="TGT-like_sf"/>
</dbReference>
<name>A0A2A9M815_BESBE</name>
<dbReference type="RefSeq" id="XP_029215541.1">
    <property type="nucleotide sequence ID" value="XM_029361186.1"/>
</dbReference>
<feature type="region of interest" description="Disordered" evidence="2">
    <location>
        <begin position="579"/>
        <end position="602"/>
    </location>
</feature>
<dbReference type="InterPro" id="IPR050852">
    <property type="entry name" value="Queuine_tRNA-ribosyltrfase"/>
</dbReference>
<evidence type="ECO:0000256" key="2">
    <source>
        <dbReference type="SAM" id="MobiDB-lite"/>
    </source>
</evidence>
<feature type="compositionally biased region" description="Low complexity" evidence="2">
    <location>
        <begin position="212"/>
        <end position="224"/>
    </location>
</feature>
<organism evidence="4 5">
    <name type="scientific">Besnoitia besnoiti</name>
    <name type="common">Apicomplexan protozoan</name>
    <dbReference type="NCBI Taxonomy" id="94643"/>
    <lineage>
        <taxon>Eukaryota</taxon>
        <taxon>Sar</taxon>
        <taxon>Alveolata</taxon>
        <taxon>Apicomplexa</taxon>
        <taxon>Conoidasida</taxon>
        <taxon>Coccidia</taxon>
        <taxon>Eucoccidiorida</taxon>
        <taxon>Eimeriorina</taxon>
        <taxon>Sarcocystidae</taxon>
        <taxon>Besnoitia</taxon>
    </lineage>
</organism>
<feature type="region of interest" description="Disordered" evidence="2">
    <location>
        <begin position="196"/>
        <end position="235"/>
    </location>
</feature>
<dbReference type="Proteomes" id="UP000224006">
    <property type="component" value="Unassembled WGS sequence"/>
</dbReference>
<dbReference type="SUPFAM" id="SSF51713">
    <property type="entry name" value="tRNA-guanine transglycosylase"/>
    <property type="match status" value="1"/>
</dbReference>
<dbReference type="InterPro" id="IPR002616">
    <property type="entry name" value="tRNA_ribo_trans-like"/>
</dbReference>
<feature type="region of interest" description="Disordered" evidence="2">
    <location>
        <begin position="344"/>
        <end position="378"/>
    </location>
</feature>
<accession>A0A2A9M815</accession>
<dbReference type="Pfam" id="PF01702">
    <property type="entry name" value="TGT"/>
    <property type="match status" value="1"/>
</dbReference>
<sequence length="747" mass="78364">MVSPSALAEAARRLRAVQPPLWRPLDEFGEGGAQNTAQARCANGDTAPSQAPDEGCLPRLGMLLEAIPTPAFSLSTQRGVPQCLLPLLLRKDLKQLKVLDVAAGEAQLLLPLYQRWWQTARAAAPPSLACPSAESDASSGAAAGSGDRRCARCRGDGEGQSKTETAEACNASSDAGAASRETCDTAQDAVVTCAQGGEQHKRRRLSSGELTAAAPGCAGGPRPAESYSPSSSCPEAPRLPPVCDLAGFALHLMARDLQSPSGNIFPVSQKAAHGSPRRDGDQPDGLAPEGSTQPGGEKKKRKAAPKLSVGTTAGRQTLDAQGLFSVAVAMQAHMVTAPAEEYAEAGGGAKGDGATGAGSEAPVAQNGLAPGSAPVAGGEGEEVQRALCASKKELRMLENAEEMLRETIDEAARQLARRLEDCCSSCGGALQPPLLVHGAVDAAADARLSPPPLVPYILANLQGGGNVGLRRLAAQRLASSLLASAPASWVSGLSVGGLGLSESLGTRRRLFHASLAAPRLARGELIRFLPLHRGGPLELLHALCCGADFIQGGHAQSHAEEGTAYIFDPHWILDAETPAEDSMAERDAATKDSARAAREDAREAQRLLEEAAARGLSNAFLHIDLKSAAYRDDFRPLMAGCGPVGRCPGKGEGAAKAEDAHAETSESRACRWATVSETRAYIHHLFNTAELMGPVLLLQHNLQCLLALFEVFRVFLKRRKLRVAVMRFLERCCQDANATQTEDAQKN</sequence>
<keyword evidence="5" id="KW-1185">Reference proteome</keyword>
<dbReference type="PANTHER" id="PTHR46064:SF1">
    <property type="entry name" value="QUEUINE TRNA-RIBOSYLTRANSFERASE ACCESSORY SUBUNIT 2"/>
    <property type="match status" value="1"/>
</dbReference>
<comment type="caution">
    <text evidence="4">The sequence shown here is derived from an EMBL/GenBank/DDBJ whole genome shotgun (WGS) entry which is preliminary data.</text>
</comment>
<dbReference type="OrthoDB" id="27601at2759"/>
<feature type="compositionally biased region" description="Basic and acidic residues" evidence="2">
    <location>
        <begin position="146"/>
        <end position="165"/>
    </location>
</feature>
<evidence type="ECO:0000313" key="4">
    <source>
        <dbReference type="EMBL" id="PFH31532.1"/>
    </source>
</evidence>
<protein>
    <recommendedName>
        <fullName evidence="3">tRNA-guanine(15) transglycosylase-like domain-containing protein</fullName>
    </recommendedName>
</protein>
<dbReference type="VEuPathDB" id="ToxoDB:BESB_024980"/>
<reference evidence="4 5" key="1">
    <citation type="submission" date="2017-09" db="EMBL/GenBank/DDBJ databases">
        <title>Genome sequencing of Besnoitia besnoiti strain Bb-Ger1.</title>
        <authorList>
            <person name="Schares G."/>
            <person name="Venepally P."/>
            <person name="Lorenzi H.A."/>
        </authorList>
    </citation>
    <scope>NUCLEOTIDE SEQUENCE [LARGE SCALE GENOMIC DNA]</scope>
    <source>
        <strain evidence="4 5">Bb-Ger1</strain>
    </source>
</reference>
<dbReference type="EMBL" id="NWUJ01000014">
    <property type="protein sequence ID" value="PFH31532.1"/>
    <property type="molecule type" value="Genomic_DNA"/>
</dbReference>
<feature type="compositionally biased region" description="Low complexity" evidence="2">
    <location>
        <begin position="127"/>
        <end position="145"/>
    </location>
</feature>
<dbReference type="GeneID" id="40307558"/>
<evidence type="ECO:0000259" key="3">
    <source>
        <dbReference type="Pfam" id="PF01702"/>
    </source>
</evidence>
<feature type="compositionally biased region" description="Gly residues" evidence="2">
    <location>
        <begin position="345"/>
        <end position="356"/>
    </location>
</feature>
<proteinExistence type="predicted"/>
<dbReference type="STRING" id="94643.A0A2A9M815"/>